<dbReference type="AlphaFoldDB" id="A0A1H3CAR8"/>
<dbReference type="OrthoDB" id="529320at2"/>
<protein>
    <recommendedName>
        <fullName evidence="3">Serine/threonine protein kinase</fullName>
    </recommendedName>
</protein>
<name>A0A1H3CAR8_9BACL</name>
<dbReference type="EMBL" id="FNNQ01000021">
    <property type="protein sequence ID" value="SDX51176.1"/>
    <property type="molecule type" value="Genomic_DNA"/>
</dbReference>
<proteinExistence type="predicted"/>
<reference evidence="1 2" key="1">
    <citation type="submission" date="2016-10" db="EMBL/GenBank/DDBJ databases">
        <authorList>
            <person name="de Groot N.N."/>
        </authorList>
    </citation>
    <scope>NUCLEOTIDE SEQUENCE [LARGE SCALE GENOMIC DNA]</scope>
    <source>
        <strain evidence="1 2">DSM 45610</strain>
    </source>
</reference>
<keyword evidence="2" id="KW-1185">Reference proteome</keyword>
<sequence>MDWEPIKPLIAQVEITAKPGNQPVDVQTIPDGLEVMGTGSDAVVVRHASLPTIVFKVFTEERISACKEEYDVYQRLGKSFYFPTCYGMDDRFLVMSYESGLTLYDCLIQGVVIPENIIEEVTEARRYVRSVDLNPRDMHLKNVLLQDGHAKIIDVSEYNKPGDDGRWEHLVQGYEMFYPFLEGRRVPVWLIERVKRAYMDQVDGEFSLADFGRSFLQFFSSGKR</sequence>
<dbReference type="Proteomes" id="UP000198534">
    <property type="component" value="Unassembled WGS sequence"/>
</dbReference>
<organism evidence="1 2">
    <name type="scientific">Marininema mesophilum</name>
    <dbReference type="NCBI Taxonomy" id="1048340"/>
    <lineage>
        <taxon>Bacteria</taxon>
        <taxon>Bacillati</taxon>
        <taxon>Bacillota</taxon>
        <taxon>Bacilli</taxon>
        <taxon>Bacillales</taxon>
        <taxon>Thermoactinomycetaceae</taxon>
        <taxon>Marininema</taxon>
    </lineage>
</organism>
<evidence type="ECO:0000313" key="1">
    <source>
        <dbReference type="EMBL" id="SDX51176.1"/>
    </source>
</evidence>
<dbReference type="STRING" id="1048340.SAMN05444487_12119"/>
<evidence type="ECO:0000313" key="2">
    <source>
        <dbReference type="Proteomes" id="UP000198534"/>
    </source>
</evidence>
<dbReference type="InterPro" id="IPR011009">
    <property type="entry name" value="Kinase-like_dom_sf"/>
</dbReference>
<gene>
    <name evidence="1" type="ORF">SAMN05444487_12119</name>
</gene>
<evidence type="ECO:0008006" key="3">
    <source>
        <dbReference type="Google" id="ProtNLM"/>
    </source>
</evidence>
<accession>A0A1H3CAR8</accession>
<dbReference type="SUPFAM" id="SSF56112">
    <property type="entry name" value="Protein kinase-like (PK-like)"/>
    <property type="match status" value="1"/>
</dbReference>
<dbReference type="RefSeq" id="WP_091742830.1">
    <property type="nucleotide sequence ID" value="NZ_FNNQ01000021.1"/>
</dbReference>